<dbReference type="InterPro" id="IPR000760">
    <property type="entry name" value="Inositol_monophosphatase-like"/>
</dbReference>
<organism evidence="1 2">
    <name type="scientific">Paenibacillus gansuensis</name>
    <dbReference type="NCBI Taxonomy" id="306542"/>
    <lineage>
        <taxon>Bacteria</taxon>
        <taxon>Bacillati</taxon>
        <taxon>Bacillota</taxon>
        <taxon>Bacilli</taxon>
        <taxon>Bacillales</taxon>
        <taxon>Paenibacillaceae</taxon>
        <taxon>Paenibacillus</taxon>
    </lineage>
</organism>
<name>A0ABW5PBB4_9BACL</name>
<protein>
    <submittedName>
        <fullName evidence="1">Inositol monophosphatase family protein</fullName>
    </submittedName>
</protein>
<dbReference type="Gene3D" id="3.40.190.80">
    <property type="match status" value="1"/>
</dbReference>
<comment type="caution">
    <text evidence="1">The sequence shown here is derived from an EMBL/GenBank/DDBJ whole genome shotgun (WGS) entry which is preliminary data.</text>
</comment>
<dbReference type="PANTHER" id="PTHR20854:SF4">
    <property type="entry name" value="INOSITOL-1-MONOPHOSPHATASE-RELATED"/>
    <property type="match status" value="1"/>
</dbReference>
<dbReference type="Proteomes" id="UP001597541">
    <property type="component" value="Unassembled WGS sequence"/>
</dbReference>
<evidence type="ECO:0000313" key="2">
    <source>
        <dbReference type="Proteomes" id="UP001597541"/>
    </source>
</evidence>
<dbReference type="PRINTS" id="PR00377">
    <property type="entry name" value="IMPHPHTASES"/>
</dbReference>
<accession>A0ABW5PBB4</accession>
<dbReference type="PANTHER" id="PTHR20854">
    <property type="entry name" value="INOSITOL MONOPHOSPHATASE"/>
    <property type="match status" value="1"/>
</dbReference>
<evidence type="ECO:0000313" key="1">
    <source>
        <dbReference type="EMBL" id="MFD2611794.1"/>
    </source>
</evidence>
<keyword evidence="2" id="KW-1185">Reference proteome</keyword>
<dbReference type="Pfam" id="PF00459">
    <property type="entry name" value="Inositol_P"/>
    <property type="match status" value="1"/>
</dbReference>
<dbReference type="Gene3D" id="3.30.540.10">
    <property type="entry name" value="Fructose-1,6-Bisphosphatase, subunit A, domain 1"/>
    <property type="match status" value="1"/>
</dbReference>
<dbReference type="EMBL" id="JBHUME010000005">
    <property type="protein sequence ID" value="MFD2611794.1"/>
    <property type="molecule type" value="Genomic_DNA"/>
</dbReference>
<proteinExistence type="predicted"/>
<dbReference type="RefSeq" id="WP_377600778.1">
    <property type="nucleotide sequence ID" value="NZ_JBHUME010000005.1"/>
</dbReference>
<dbReference type="SUPFAM" id="SSF56655">
    <property type="entry name" value="Carbohydrate phosphatase"/>
    <property type="match status" value="1"/>
</dbReference>
<gene>
    <name evidence="1" type="ORF">ACFSUF_05085</name>
</gene>
<sequence length="271" mass="30162">MEPILLYAKEVAVEAVLAAGTVQLAKFKEAVFEVNDKDDAGDLVTEVDLLAEKEILERLQYHFPDHQIRSEETGWSGAEGDWLWLVDPLDGTNNYAVGLPLFGVSVTLLYRKEPVLGVIYETVTDRIYTAVRGQGAECNSNPLVQAAPRSSDIRKMTISWIQGHAVQKHPEAFKLKQYIDLHCKRTLRLWAPSLAWCLTAKGTLDGIVLYNSEGDDLYAGVLMVKEAGGIVMDFEGNEFSGMSKEPYLIACHPDHKELMLQLVRNGLAADR</sequence>
<reference evidence="2" key="1">
    <citation type="journal article" date="2019" name="Int. J. Syst. Evol. Microbiol.">
        <title>The Global Catalogue of Microorganisms (GCM) 10K type strain sequencing project: providing services to taxonomists for standard genome sequencing and annotation.</title>
        <authorList>
            <consortium name="The Broad Institute Genomics Platform"/>
            <consortium name="The Broad Institute Genome Sequencing Center for Infectious Disease"/>
            <person name="Wu L."/>
            <person name="Ma J."/>
        </authorList>
    </citation>
    <scope>NUCLEOTIDE SEQUENCE [LARGE SCALE GENOMIC DNA]</scope>
    <source>
        <strain evidence="2">KCTC 3950</strain>
    </source>
</reference>